<protein>
    <submittedName>
        <fullName evidence="2">Uma2 family endonuclease</fullName>
    </submittedName>
</protein>
<organism evidence="2 3">
    <name type="scientific">Pyxidicoccus fallax</name>
    <dbReference type="NCBI Taxonomy" id="394095"/>
    <lineage>
        <taxon>Bacteria</taxon>
        <taxon>Pseudomonadati</taxon>
        <taxon>Myxococcota</taxon>
        <taxon>Myxococcia</taxon>
        <taxon>Myxococcales</taxon>
        <taxon>Cystobacterineae</taxon>
        <taxon>Myxococcaceae</taxon>
        <taxon>Pyxidicoccus</taxon>
    </lineage>
</organism>
<dbReference type="InterPro" id="IPR008538">
    <property type="entry name" value="Uma2"/>
</dbReference>
<proteinExistence type="predicted"/>
<keyword evidence="2" id="KW-0255">Endonuclease</keyword>
<dbReference type="InterPro" id="IPR012296">
    <property type="entry name" value="Nuclease_put_TT1808"/>
</dbReference>
<sequence>MPHRLPPEMDFLIPRRFTVEEYHRLREVGVLDEDEHVELLEGIIAKKRVSGAEPWLVVPRRFTPKEYHQLIRVGVLGQDEPVELLEGVVAEMTPMGKPHARLVARLTRILGRALGDTFSVRPQLPLCLGRSEPEPDIAVVTQSDEERARVHPRTALLVVEVADDSIRRDREAKSRIYARARIPEYWIVDVAREVIEVYTEPHARRARYLAHRTVGAGGRLKSSALPGVSLEVADLFN</sequence>
<name>A0A848LW94_9BACT</name>
<comment type="caution">
    <text evidence="2">The sequence shown here is derived from an EMBL/GenBank/DDBJ whole genome shotgun (WGS) entry which is preliminary data.</text>
</comment>
<keyword evidence="3" id="KW-1185">Reference proteome</keyword>
<dbReference type="SUPFAM" id="SSF52980">
    <property type="entry name" value="Restriction endonuclease-like"/>
    <property type="match status" value="1"/>
</dbReference>
<dbReference type="PANTHER" id="PTHR35400">
    <property type="entry name" value="SLR1083 PROTEIN"/>
    <property type="match status" value="1"/>
</dbReference>
<gene>
    <name evidence="2" type="ORF">HG543_42920</name>
</gene>
<dbReference type="EMBL" id="JABBJJ010000332">
    <property type="protein sequence ID" value="NMO21554.1"/>
    <property type="molecule type" value="Genomic_DNA"/>
</dbReference>
<accession>A0A848LW94</accession>
<dbReference type="Gene3D" id="3.90.1570.10">
    <property type="entry name" value="tt1808, chain A"/>
    <property type="match status" value="1"/>
</dbReference>
<reference evidence="2 3" key="1">
    <citation type="submission" date="2020-04" db="EMBL/GenBank/DDBJ databases">
        <title>Draft genome of Pyxidicoccus fallax type strain.</title>
        <authorList>
            <person name="Whitworth D.E."/>
        </authorList>
    </citation>
    <scope>NUCLEOTIDE SEQUENCE [LARGE SCALE GENOMIC DNA]</scope>
    <source>
        <strain evidence="2 3">DSM 14698</strain>
    </source>
</reference>
<feature type="domain" description="Putative restriction endonuclease" evidence="1">
    <location>
        <begin position="65"/>
        <end position="233"/>
    </location>
</feature>
<dbReference type="PANTHER" id="PTHR35400:SF1">
    <property type="entry name" value="SLR1083 PROTEIN"/>
    <property type="match status" value="1"/>
</dbReference>
<dbReference type="CDD" id="cd06260">
    <property type="entry name" value="DUF820-like"/>
    <property type="match status" value="1"/>
</dbReference>
<dbReference type="Pfam" id="PF05685">
    <property type="entry name" value="Uma2"/>
    <property type="match status" value="1"/>
</dbReference>
<evidence type="ECO:0000313" key="2">
    <source>
        <dbReference type="EMBL" id="NMO21554.1"/>
    </source>
</evidence>
<dbReference type="AlphaFoldDB" id="A0A848LW94"/>
<keyword evidence="2" id="KW-0378">Hydrolase</keyword>
<keyword evidence="2" id="KW-0540">Nuclease</keyword>
<evidence type="ECO:0000313" key="3">
    <source>
        <dbReference type="Proteomes" id="UP000518300"/>
    </source>
</evidence>
<dbReference type="Proteomes" id="UP000518300">
    <property type="component" value="Unassembled WGS sequence"/>
</dbReference>
<evidence type="ECO:0000259" key="1">
    <source>
        <dbReference type="Pfam" id="PF05685"/>
    </source>
</evidence>
<dbReference type="InterPro" id="IPR011335">
    <property type="entry name" value="Restrct_endonuc-II-like"/>
</dbReference>
<dbReference type="GO" id="GO:0004519">
    <property type="term" value="F:endonuclease activity"/>
    <property type="evidence" value="ECO:0007669"/>
    <property type="project" value="UniProtKB-KW"/>
</dbReference>
<dbReference type="RefSeq" id="WP_169350738.1">
    <property type="nucleotide sequence ID" value="NZ_JABBJJ010000332.1"/>
</dbReference>